<proteinExistence type="predicted"/>
<gene>
    <name evidence="2" type="ORF">RDB_LOCUS149836</name>
</gene>
<evidence type="ECO:0000256" key="1">
    <source>
        <dbReference type="SAM" id="Coils"/>
    </source>
</evidence>
<name>A0A8H3BEI2_9AGAM</name>
<protein>
    <submittedName>
        <fullName evidence="2">Uncharacterized protein</fullName>
    </submittedName>
</protein>
<dbReference type="Proteomes" id="UP000663846">
    <property type="component" value="Unassembled WGS sequence"/>
</dbReference>
<evidence type="ECO:0000313" key="3">
    <source>
        <dbReference type="Proteomes" id="UP000663846"/>
    </source>
</evidence>
<accession>A0A8H3BEI2</accession>
<dbReference type="AlphaFoldDB" id="A0A8H3BEI2"/>
<sequence length="334" mass="38185">MRYLTKLSDQTLALVSASQTRSFIWESSARDHVIPEHQRSADAESRLEEFEVRELDEQEEAAISSPGFKLMAHSLFPMSGDRVPSEAHLVSGEEKIGLLTRKMKEAHVETSPYDEDISQMTLRDIIRSREGHPQLVLGELSLDSLDILSSNGLRDKYPEVFQEFYRNQEDLNKILRQEQEAAQRDVDEVISRDKPILVQEIRGMIYQKYVDLYPILTPSKPEIEYGKEMGALLRAQYYESGLDKVEHDIQQHKINHIQNTEFCTLKLNWLYLRARVDENKHLSEADLEGLVNRTMNEASENSEAESSSKRAGLVARATHYVLGKVGFSTASMGK</sequence>
<comment type="caution">
    <text evidence="2">The sequence shown here is derived from an EMBL/GenBank/DDBJ whole genome shotgun (WGS) entry which is preliminary data.</text>
</comment>
<reference evidence="2" key="1">
    <citation type="submission" date="2021-01" db="EMBL/GenBank/DDBJ databases">
        <authorList>
            <person name="Kaushik A."/>
        </authorList>
    </citation>
    <scope>NUCLEOTIDE SEQUENCE</scope>
    <source>
        <strain evidence="2">AG1-1C</strain>
    </source>
</reference>
<evidence type="ECO:0000313" key="2">
    <source>
        <dbReference type="EMBL" id="CAE6454464.1"/>
    </source>
</evidence>
<feature type="coiled-coil region" evidence="1">
    <location>
        <begin position="165"/>
        <end position="192"/>
    </location>
</feature>
<keyword evidence="1" id="KW-0175">Coiled coil</keyword>
<organism evidence="2 3">
    <name type="scientific">Rhizoctonia solani</name>
    <dbReference type="NCBI Taxonomy" id="456999"/>
    <lineage>
        <taxon>Eukaryota</taxon>
        <taxon>Fungi</taxon>
        <taxon>Dikarya</taxon>
        <taxon>Basidiomycota</taxon>
        <taxon>Agaricomycotina</taxon>
        <taxon>Agaricomycetes</taxon>
        <taxon>Cantharellales</taxon>
        <taxon>Ceratobasidiaceae</taxon>
        <taxon>Rhizoctonia</taxon>
    </lineage>
</organism>
<dbReference type="EMBL" id="CAJMWS010000602">
    <property type="protein sequence ID" value="CAE6454464.1"/>
    <property type="molecule type" value="Genomic_DNA"/>
</dbReference>